<keyword evidence="2" id="KW-0472">Membrane</keyword>
<evidence type="ECO:0000313" key="4">
    <source>
        <dbReference type="EMBL" id="KAG9279855.1"/>
    </source>
</evidence>
<dbReference type="PROSITE" id="PS00028">
    <property type="entry name" value="ZINC_FINGER_C2H2_1"/>
    <property type="match status" value="1"/>
</dbReference>
<feature type="region of interest" description="Disordered" evidence="1">
    <location>
        <begin position="2428"/>
        <end position="2448"/>
    </location>
</feature>
<feature type="region of interest" description="Disordered" evidence="1">
    <location>
        <begin position="1415"/>
        <end position="1443"/>
    </location>
</feature>
<feature type="compositionally biased region" description="Polar residues" evidence="1">
    <location>
        <begin position="1939"/>
        <end position="1961"/>
    </location>
</feature>
<evidence type="ECO:0000256" key="1">
    <source>
        <dbReference type="SAM" id="MobiDB-lite"/>
    </source>
</evidence>
<accession>A0A8T2MD78</accession>
<feature type="compositionally biased region" description="Polar residues" evidence="1">
    <location>
        <begin position="2193"/>
        <end position="2202"/>
    </location>
</feature>
<feature type="region of interest" description="Disordered" evidence="1">
    <location>
        <begin position="1558"/>
        <end position="1657"/>
    </location>
</feature>
<feature type="region of interest" description="Disordered" evidence="1">
    <location>
        <begin position="1843"/>
        <end position="1917"/>
    </location>
</feature>
<evidence type="ECO:0000259" key="3">
    <source>
        <dbReference type="PROSITE" id="PS00028"/>
    </source>
</evidence>
<protein>
    <recommendedName>
        <fullName evidence="3">C2H2-type domain-containing protein</fullName>
    </recommendedName>
</protein>
<sequence length="2696" mass="299887">MSKLEMSRKVHMGAKTKMKHVKLMCCQNCNAQYDTIKLFKAHIRNYGHKQHSCCCLIMCCCHLISPSVFFPIFGVLDYVRSALSGDPVIGLDMVTLCITPERIGAFYLCHVCEESLKNHDVLKHLCSVDHYYKYLAHRNPELLRFAWFTNSFSYLQCSAKKEHLTNGAGTLRVLELPKVMLETGKEMAYHQVMNMFSKTKKVIELVRANRPQRKTIQAYITDPARTNPLLGLNFLLEFSCPDSEWHCGYLCTLCRQKVSAIDCISHCISFDHIYWYMEAAHPATLQCPKSSYTNYSFSFNQKILYFANQAQKHHPPGIVESVRLDLSAFKEVDSSSYANALNKLQQLRRERNQKEFQASVVPGTQICSPAQTGSSCPLILCVECNQKFSLISDYERHINESQHKQVGFVTEIKLYQYLWSRHRKNLSSPPLIGLQLFTVLVDRSQYSSTEIYLCHACEINISTSASSHLTSMQHYFNVFAHSKPDLVFLGSQNLNQITELAQEEELKQGKPILQVCEVPNHLCRIFKNLSYERIMATIEEQYSEMNKCAGVQKRVTLQSYVKSPDRKSPLVGLQCLVKYSTTQPVPKYGYLCLLCERKLSEMLVINHMLSYSHIVAYLNVAHPGSLRKDDQDMSLIVDLARQAEAVSAGASMQEVDLDFGTLNERDTFKAALHALQLVVKKKGLKELKLSIVPGSRLVSSLKKPCQNNSLKCVAQESSPTSLNMRQINTEASCSQTFTPITGTKAPGLISENIEPLKTTCGSASTNIQSAEPLVVSTSSQLPVVSLNTQQSGLLEMNTEPVSPAMPPYHNPVEAKEFCSMSKPLQTQNVSLSQPQSPLAQNSREPEETLQKQTQSSTCSKNKAQDVPQSPASSNVLWNYLQTTVREPVIGLSSVVECHTDGKPPYYLCISCTERVKEDSIIEHLTNREHQKMYLSSIKYTPLLAKKKLKTKWLKFSAVMLEKRDGYGEAQILELSAEDYNQILYAPIITALTKLRDLLQEMTSDISDQNTMAAFSSVGSKCDERLQGTIKNTMRATENDKPCDPLRETVVKEDSKSDTIIKHDSDDPVRSSPHLWSYLTSPARTEPVIGLNMVTEFRSFSGQNSFLCSCCNSMLSTRSYVGHLIGPRHRFNYMKDKHPHLVEKWTDQVSLTSKISELKEKAQIVQDLEGWGHFKVVEKDSPKQKEQTATIADSATAQEPEPLQTSRDTGAENLTKAEEPEPSQSSSETVCTEPPQQDQNQQRQKSTTQTKNAKKMIKKKRTYFIGLNFITCVSHEKKKLFFCELCSVRCSVDHMSSVAHRKAYVQHKYPGWTANDAVLEKKLNEIAVHLAAVEKSTGIGMKKLHVPAEVFTALRIAPVSEALSQLKLQQAKQTQPDLRASLAPPEPSCNTESDYTEETSNNVEDPTLCSAAANNSVQQEQTPVPEMSAITDESSSTLSGSHSCSVSSVPVSSLLTISNVHTFDKHEDISCDPSSTDIHTSAEICTTHSLKTSVTESITATSIPLPTLPPFVPDLPPLPFSSVHQSLPVPDLSPDSQIGTTSQCLSLASDLYEPISPAPVNRPLSPAPVYEPVSPPTLNEHVSSHASSASSQPSPYVAPLYSPSSPTPSDNSSKSMTLPQPSNSHLTEGEDHTDDAGLSREIRPRPQPSNVESKVITQSIYNEESRSTRTYSFLNFPTVMGQSHAYAFLSLRNLLGTEPIIGLGHIVECRTMSRPTFFLCLNCAKKISREDFCSHMTSEPHWHFSIRVQYPEEFQEWQAHYHTLAIRDLAGRIALREQNSDAKVIKLDQKQYERMQSADFFSAFEMLLNMYGPDQSQNSLPLHFERQNQREISSAHLLQVRVDTDRETPRHQSPVSCDLNPSQAKHGLPTSPVPDSAFDGAKDNPDRSTEISSLTCNQSQLSQSPEKTCMNSKTEAQAEAPAQLIQHQFKTGLTAESPKDSGNNTDTTPETPDALSTNLGLQQKTTNSLPCTIRIKQEKPNNDNDFQEKCCPRVNTSPSLDAPASTEVTGNLFKHKPDLISSLNSKRDSKSVADAVVGLSSIIECRSDDQSSLFLCIACSSKLNRDLIINHLMKPGHRESYLRQRYPFFFEDWPECDTRTRSVMLMRLAHQVEKTYEDEPGQLQEMELQCADLKEIKDLSFDKALTQLQKIRKAQNLCALQTCISPRKQPVLVKQEDIETEVKPQHIPPLDNSLGKTAQTSRGVSKRRIVEDSSHKPHAVAKQIKLQTRDNQMPSSPSPQNAKIRAQKSTITVFPKSLPQVHDKTKQSPSRVHEIVKKHASCSSSAASATRHNDKPHSCPTQKPTISNMPSKKSVEQTKSLDKTKLESSTKTQKAHRSAAPKPEQSVSNDSQTRSKQHCSETKAVSSLSKKKRIFTDYPPTPVEQATSVLSSPVPSEPPIKRRSLDERLADFTHLQNTATALLEGTQTLLPNTLRDTDPCSPTERVPSKQPLNQTVSHLYPYNSAVSAPALQAQGQEIARLHETPSVIFRSSENAWNYENRQFSTNSVDTNQVAASSVGPDQTIRADGSVNSAYACADSNSIMSYTILAQNANSYFSMTSGCAETIPTTSPVLPGYSVPYQYLGYTQPAYATQSTGTTAHDYTLAANGTAMNAGAAAPSHSPTLGYHVPNDNSAYTSQQVHPFQQVYQPVQSYQSPDAYAAFCSFYAYNQALQPSQATTFTGSATSADSAYGHVPKN</sequence>
<gene>
    <name evidence="4" type="ORF">AMEX_G5416</name>
</gene>
<name>A0A8T2MD78_ASTMX</name>
<feature type="compositionally biased region" description="Polar residues" evidence="1">
    <location>
        <begin position="850"/>
        <end position="870"/>
    </location>
</feature>
<feature type="compositionally biased region" description="Polar residues" evidence="1">
    <location>
        <begin position="1850"/>
        <end position="1862"/>
    </location>
</feature>
<feature type="compositionally biased region" description="Basic and acidic residues" evidence="1">
    <location>
        <begin position="1879"/>
        <end position="1888"/>
    </location>
</feature>
<dbReference type="InterPro" id="IPR013087">
    <property type="entry name" value="Znf_C2H2_type"/>
</dbReference>
<dbReference type="SMART" id="SM00355">
    <property type="entry name" value="ZnF_C2H2"/>
    <property type="match status" value="6"/>
</dbReference>
<feature type="region of interest" description="Disordered" evidence="1">
    <location>
        <begin position="2184"/>
        <end position="2398"/>
    </location>
</feature>
<feature type="compositionally biased region" description="Polar residues" evidence="1">
    <location>
        <begin position="1615"/>
        <end position="1625"/>
    </location>
</feature>
<dbReference type="Proteomes" id="UP000752171">
    <property type="component" value="Unassembled WGS sequence"/>
</dbReference>
<dbReference type="EMBL" id="JAICCE010000003">
    <property type="protein sequence ID" value="KAG9279855.1"/>
    <property type="molecule type" value="Genomic_DNA"/>
</dbReference>
<feature type="compositionally biased region" description="Low complexity" evidence="1">
    <location>
        <begin position="1430"/>
        <end position="1443"/>
    </location>
</feature>
<feature type="compositionally biased region" description="Polar residues" evidence="1">
    <location>
        <begin position="2344"/>
        <end position="2353"/>
    </location>
</feature>
<feature type="domain" description="C2H2-type" evidence="3">
    <location>
        <begin position="381"/>
        <end position="403"/>
    </location>
</feature>
<feature type="compositionally biased region" description="Polar residues" evidence="1">
    <location>
        <begin position="2298"/>
        <end position="2310"/>
    </location>
</feature>
<feature type="transmembrane region" description="Helical" evidence="2">
    <location>
        <begin position="53"/>
        <end position="76"/>
    </location>
</feature>
<feature type="compositionally biased region" description="Polar residues" evidence="1">
    <location>
        <begin position="826"/>
        <end position="842"/>
    </location>
</feature>
<feature type="compositionally biased region" description="Low complexity" evidence="1">
    <location>
        <begin position="1583"/>
        <end position="1614"/>
    </location>
</feature>
<feature type="compositionally biased region" description="Basic and acidic residues" evidence="1">
    <location>
        <begin position="1176"/>
        <end position="1185"/>
    </location>
</feature>
<feature type="compositionally biased region" description="Polar residues" evidence="1">
    <location>
        <begin position="1387"/>
        <end position="1401"/>
    </location>
</feature>
<evidence type="ECO:0000256" key="2">
    <source>
        <dbReference type="SAM" id="Phobius"/>
    </source>
</evidence>
<feature type="compositionally biased region" description="Low complexity" evidence="1">
    <location>
        <begin position="1235"/>
        <end position="1249"/>
    </location>
</feature>
<feature type="region of interest" description="Disordered" evidence="1">
    <location>
        <begin position="1932"/>
        <end position="1961"/>
    </location>
</feature>
<feature type="region of interest" description="Disordered" evidence="1">
    <location>
        <begin position="1373"/>
        <end position="1401"/>
    </location>
</feature>
<reference evidence="4 5" key="1">
    <citation type="submission" date="2021-07" db="EMBL/GenBank/DDBJ databases">
        <authorList>
            <person name="Imarazene B."/>
            <person name="Zahm M."/>
            <person name="Klopp C."/>
            <person name="Cabau C."/>
            <person name="Beille S."/>
            <person name="Jouanno E."/>
            <person name="Castinel A."/>
            <person name="Lluch J."/>
            <person name="Gil L."/>
            <person name="Kuchtly C."/>
            <person name="Lopez Roques C."/>
            <person name="Donnadieu C."/>
            <person name="Parrinello H."/>
            <person name="Journot L."/>
            <person name="Du K."/>
            <person name="Schartl M."/>
            <person name="Retaux S."/>
            <person name="Guiguen Y."/>
        </authorList>
    </citation>
    <scope>NUCLEOTIDE SEQUENCE [LARGE SCALE GENOMIC DNA]</scope>
    <source>
        <strain evidence="4">Pach_M1</strain>
        <tissue evidence="4">Testis</tissue>
    </source>
</reference>
<organism evidence="4 5">
    <name type="scientific">Astyanax mexicanus</name>
    <name type="common">Blind cave fish</name>
    <name type="synonym">Astyanax fasciatus mexicanus</name>
    <dbReference type="NCBI Taxonomy" id="7994"/>
    <lineage>
        <taxon>Eukaryota</taxon>
        <taxon>Metazoa</taxon>
        <taxon>Chordata</taxon>
        <taxon>Craniata</taxon>
        <taxon>Vertebrata</taxon>
        <taxon>Euteleostomi</taxon>
        <taxon>Actinopterygii</taxon>
        <taxon>Neopterygii</taxon>
        <taxon>Teleostei</taxon>
        <taxon>Ostariophysi</taxon>
        <taxon>Characiformes</taxon>
        <taxon>Characoidei</taxon>
        <taxon>Acestrorhamphidae</taxon>
        <taxon>Acestrorhamphinae</taxon>
        <taxon>Astyanax</taxon>
    </lineage>
</organism>
<feature type="compositionally biased region" description="Polar residues" evidence="1">
    <location>
        <begin position="1647"/>
        <end position="1657"/>
    </location>
</feature>
<feature type="region of interest" description="Disordered" evidence="1">
    <location>
        <begin position="1176"/>
        <end position="1253"/>
    </location>
</feature>
<comment type="caution">
    <text evidence="4">The sequence shown here is derived from an EMBL/GenBank/DDBJ whole genome shotgun (WGS) entry which is preliminary data.</text>
</comment>
<keyword evidence="2" id="KW-1133">Transmembrane helix</keyword>
<feature type="compositionally biased region" description="Polar residues" evidence="1">
    <location>
        <begin position="1889"/>
        <end position="1914"/>
    </location>
</feature>
<feature type="compositionally biased region" description="Polar residues" evidence="1">
    <location>
        <begin position="2224"/>
        <end position="2251"/>
    </location>
</feature>
<evidence type="ECO:0000313" key="5">
    <source>
        <dbReference type="Proteomes" id="UP000752171"/>
    </source>
</evidence>
<feature type="compositionally biased region" description="Basic and acidic residues" evidence="1">
    <location>
        <begin position="2312"/>
        <end position="2327"/>
    </location>
</feature>
<feature type="compositionally biased region" description="Polar residues" evidence="1">
    <location>
        <begin position="1186"/>
        <end position="1207"/>
    </location>
</feature>
<keyword evidence="2" id="KW-0812">Transmembrane</keyword>
<feature type="compositionally biased region" description="Basic and acidic residues" evidence="1">
    <location>
        <begin position="1626"/>
        <end position="1643"/>
    </location>
</feature>
<proteinExistence type="predicted"/>
<feature type="region of interest" description="Disordered" evidence="1">
    <location>
        <begin position="826"/>
        <end position="870"/>
    </location>
</feature>
<feature type="compositionally biased region" description="Basic and acidic residues" evidence="1">
    <location>
        <begin position="2260"/>
        <end position="2276"/>
    </location>
</feature>